<organism evidence="2">
    <name type="scientific">Blumeria graminis f. sp. tritici 96224</name>
    <dbReference type="NCBI Taxonomy" id="1268274"/>
    <lineage>
        <taxon>Eukaryota</taxon>
        <taxon>Fungi</taxon>
        <taxon>Dikarya</taxon>
        <taxon>Ascomycota</taxon>
        <taxon>Pezizomycotina</taxon>
        <taxon>Leotiomycetes</taxon>
        <taxon>Erysiphales</taxon>
        <taxon>Erysiphaceae</taxon>
        <taxon>Blumeria</taxon>
    </lineage>
</organism>
<evidence type="ECO:0000313" key="2">
    <source>
        <dbReference type="EMBL" id="SUZ12005.1"/>
    </source>
</evidence>
<dbReference type="AlphaFoldDB" id="A0A381LDS8"/>
<accession>A0A381LDS8</accession>
<feature type="chain" id="PRO_5016980031" evidence="1">
    <location>
        <begin position="22"/>
        <end position="121"/>
    </location>
</feature>
<dbReference type="EMBL" id="UIGY01000161">
    <property type="protein sequence ID" value="SUZ12005.1"/>
    <property type="molecule type" value="Genomic_DNA"/>
</dbReference>
<feature type="signal peptide" evidence="1">
    <location>
        <begin position="1"/>
        <end position="21"/>
    </location>
</feature>
<reference evidence="2" key="1">
    <citation type="submission" date="2018-07" db="EMBL/GenBank/DDBJ databases">
        <authorList>
            <person name="Quirk P.G."/>
            <person name="Krulwich T.A."/>
        </authorList>
    </citation>
    <scope>NUCLEOTIDE SEQUENCE</scope>
    <source>
        <strain evidence="2">96224</strain>
    </source>
</reference>
<sequence>MKISLIASIVTGLSFLKPMVAHMVFCGIQEVSMDNVRNVARVQWDIELESVHTHYNGKFPRNIRLDPKYGEGPFRGYPVNTHFAIYEGPASFIFLVVSNKDLSVLKLYYTFAGGYEECPLE</sequence>
<proteinExistence type="predicted"/>
<protein>
    <submittedName>
        <fullName evidence="2">BgtAcSP-30091</fullName>
    </submittedName>
</protein>
<gene>
    <name evidence="2" type="ORF">BGT96224V2_LOCUS5309</name>
</gene>
<evidence type="ECO:0000256" key="1">
    <source>
        <dbReference type="SAM" id="SignalP"/>
    </source>
</evidence>
<keyword evidence="1" id="KW-0732">Signal</keyword>
<feature type="non-terminal residue" evidence="2">
    <location>
        <position position="121"/>
    </location>
</feature>
<name>A0A381LDS8_BLUGR</name>